<comment type="function">
    <text evidence="2 10">Forms oxaloacetate, a four-carbon dicarboxylic acid source for the tricarboxylic acid cycle.</text>
</comment>
<gene>
    <name evidence="10" type="primary">ppc</name>
    <name evidence="13" type="ORF">ABB22_09890</name>
</gene>
<dbReference type="EC" id="4.1.1.31" evidence="4 10"/>
<dbReference type="NCBIfam" id="NF000584">
    <property type="entry name" value="PRK00009.1"/>
    <property type="match status" value="1"/>
</dbReference>
<dbReference type="PANTHER" id="PTHR30523:SF6">
    <property type="entry name" value="PHOSPHOENOLPYRUVATE CARBOXYLASE"/>
    <property type="match status" value="1"/>
</dbReference>
<evidence type="ECO:0000313" key="13">
    <source>
        <dbReference type="EMBL" id="KRG57319.1"/>
    </source>
</evidence>
<reference evidence="13 14" key="1">
    <citation type="submission" date="2015-05" db="EMBL/GenBank/DDBJ databases">
        <title>Genome sequencing and analysis of members of genus Stenotrophomonas.</title>
        <authorList>
            <person name="Patil P.P."/>
            <person name="Midha S."/>
            <person name="Patil P.B."/>
        </authorList>
    </citation>
    <scope>NUCLEOTIDE SEQUENCE [LARGE SCALE GENOMIC DNA]</scope>
    <source>
        <strain evidence="13 14">DSM 12575</strain>
    </source>
</reference>
<dbReference type="RefSeq" id="WP_057505204.1">
    <property type="nucleotide sequence ID" value="NZ_LDJG01000014.1"/>
</dbReference>
<comment type="subunit">
    <text evidence="10">Homotetramer.</text>
</comment>
<keyword evidence="7 10" id="KW-0456">Lyase</keyword>
<sequence length="902" mass="99882">MNEYRSSVVFATPDLPLRDDVRRLGAMVGDLLSEQVSPAFLDEVEDVRTAAIARRESQAPLATLSAQLAGRTPRQAEALVRAFSTYFQVVNIAERVHRIRRRRDYQRAGTKRPQPEGLQDALQQLKAQGVTLEELMQWLPRIDIEPVFTAHPTEAVRRALLEKEQLMVASLVDNLDGQRTPGEQAADTARLRMALTASWQTADSSPVRPSVEDEREHVGFYLTRVLYRVMPVFYESLEQALLDTWGRSLPLPRLVRFGTWVGGDMDGNPNVDAATIAATLNAQRDAVLELYLKDLLKLASLLSQSTELVPVSDAVRARVEEYRALLPQVQSRPRHADMPYRLLNDRMRARLQATLDDAPGAYASPEELVGDIQLILDSLDANKGRHAGWFSVRRLLWRVRTFGFHLARLDVRQESSVHARALAEVLGGQDAFDALDGAARARLLSPYAAGEAALPRGDDESGQRLDKVFAALADAHRRHGADALGNYIISMAHDRGDVLAVLALARRGGLVADGNVPLDIVPLFETVDDLHRGTATLRDLLADPVYRTHLAARGDVQMVMLGYSDSGKDGGIAASRWGLQQAQVELLGVAAEHGVRLTFFHGRGGSISRGGTKTTHAVDASPRGSIDGRLRVTEQGEVIHRKYGIRALALRSLEQSAGAVLRASLRPRAPEPREAQWTPVMDIVAAESARRYRAFVGDAQFMDYFRNATPIDVIERMTLGSRPSRRLGQDAALSNLRAIPWVFAWSQARAVIPGWFGVGSGLQAAADAGNEELLREMAHDWPFFATFLDDMAMVLSKGDIHIAEQFSRMAGVLHERFFPLIREELALTAHWVKRLSGQQELLEHDPRLALSIRLRNPYIDPISALQVDLLQRWRESGREDEALLRALVACVNGVSQGVQNTG</sequence>
<dbReference type="PANTHER" id="PTHR30523">
    <property type="entry name" value="PHOSPHOENOLPYRUVATE CARBOXYLASE"/>
    <property type="match status" value="1"/>
</dbReference>
<keyword evidence="6 10" id="KW-0460">Magnesium</keyword>
<evidence type="ECO:0000256" key="7">
    <source>
        <dbReference type="ARBA" id="ARBA00023239"/>
    </source>
</evidence>
<evidence type="ECO:0000256" key="4">
    <source>
        <dbReference type="ARBA" id="ARBA00012305"/>
    </source>
</evidence>
<keyword evidence="14" id="KW-1185">Reference proteome</keyword>
<comment type="cofactor">
    <cofactor evidence="1 10">
        <name>Mg(2+)</name>
        <dbReference type="ChEBI" id="CHEBI:18420"/>
    </cofactor>
</comment>
<evidence type="ECO:0000256" key="12">
    <source>
        <dbReference type="PROSITE-ProRule" id="PRU10112"/>
    </source>
</evidence>
<evidence type="ECO:0000256" key="11">
    <source>
        <dbReference type="PROSITE-ProRule" id="PRU10111"/>
    </source>
</evidence>
<evidence type="ECO:0000256" key="1">
    <source>
        <dbReference type="ARBA" id="ARBA00001946"/>
    </source>
</evidence>
<dbReference type="Proteomes" id="UP000050902">
    <property type="component" value="Unassembled WGS sequence"/>
</dbReference>
<evidence type="ECO:0000256" key="5">
    <source>
        <dbReference type="ARBA" id="ARBA00022419"/>
    </source>
</evidence>
<evidence type="ECO:0000256" key="8">
    <source>
        <dbReference type="ARBA" id="ARBA00023300"/>
    </source>
</evidence>
<dbReference type="SUPFAM" id="SSF51621">
    <property type="entry name" value="Phosphoenolpyruvate/pyruvate domain"/>
    <property type="match status" value="1"/>
</dbReference>
<evidence type="ECO:0000256" key="2">
    <source>
        <dbReference type="ARBA" id="ARBA00003670"/>
    </source>
</evidence>
<dbReference type="PRINTS" id="PR00150">
    <property type="entry name" value="PEPCARBXLASE"/>
</dbReference>
<comment type="similarity">
    <text evidence="3 10">Belongs to the PEPCase type 1 family.</text>
</comment>
<evidence type="ECO:0000256" key="6">
    <source>
        <dbReference type="ARBA" id="ARBA00022842"/>
    </source>
</evidence>
<dbReference type="HAMAP" id="MF_00595">
    <property type="entry name" value="PEPcase_type1"/>
    <property type="match status" value="1"/>
</dbReference>
<organism evidence="13 14">
    <name type="scientific">Stenotrophomonas nitritireducens</name>
    <dbReference type="NCBI Taxonomy" id="83617"/>
    <lineage>
        <taxon>Bacteria</taxon>
        <taxon>Pseudomonadati</taxon>
        <taxon>Pseudomonadota</taxon>
        <taxon>Gammaproteobacteria</taxon>
        <taxon>Lysobacterales</taxon>
        <taxon>Lysobacteraceae</taxon>
        <taxon>Stenotrophomonas</taxon>
    </lineage>
</organism>
<dbReference type="EMBL" id="LDJG01000014">
    <property type="protein sequence ID" value="KRG57319.1"/>
    <property type="molecule type" value="Genomic_DNA"/>
</dbReference>
<dbReference type="InterPro" id="IPR018129">
    <property type="entry name" value="PEP_COase_Lys_AS"/>
</dbReference>
<dbReference type="Pfam" id="PF00311">
    <property type="entry name" value="PEPcase"/>
    <property type="match status" value="1"/>
</dbReference>
<evidence type="ECO:0000313" key="14">
    <source>
        <dbReference type="Proteomes" id="UP000050902"/>
    </source>
</evidence>
<comment type="caution">
    <text evidence="13">The sequence shown here is derived from an EMBL/GenBank/DDBJ whole genome shotgun (WGS) entry which is preliminary data.</text>
</comment>
<dbReference type="PROSITE" id="PS00393">
    <property type="entry name" value="PEPCASE_2"/>
    <property type="match status" value="1"/>
</dbReference>
<protein>
    <recommendedName>
        <fullName evidence="5 10">Phosphoenolpyruvate carboxylase</fullName>
        <shortName evidence="10">PEPC</shortName>
        <shortName evidence="10">PEPCase</shortName>
        <ecNumber evidence="4 10">4.1.1.31</ecNumber>
    </recommendedName>
</protein>
<name>A0ABR5NJS2_9GAMM</name>
<evidence type="ECO:0000256" key="9">
    <source>
        <dbReference type="ARBA" id="ARBA00048995"/>
    </source>
</evidence>
<dbReference type="PROSITE" id="PS00781">
    <property type="entry name" value="PEPCASE_1"/>
    <property type="match status" value="1"/>
</dbReference>
<dbReference type="InterPro" id="IPR022805">
    <property type="entry name" value="PEP_COase_bac/pln-type"/>
</dbReference>
<dbReference type="Gene3D" id="1.20.1440.90">
    <property type="entry name" value="Phosphoenolpyruvate/pyruvate domain"/>
    <property type="match status" value="1"/>
</dbReference>
<dbReference type="InterPro" id="IPR021135">
    <property type="entry name" value="PEP_COase"/>
</dbReference>
<comment type="catalytic activity">
    <reaction evidence="9 10">
        <text>oxaloacetate + phosphate = phosphoenolpyruvate + hydrogencarbonate</text>
        <dbReference type="Rhea" id="RHEA:28370"/>
        <dbReference type="ChEBI" id="CHEBI:16452"/>
        <dbReference type="ChEBI" id="CHEBI:17544"/>
        <dbReference type="ChEBI" id="CHEBI:43474"/>
        <dbReference type="ChEBI" id="CHEBI:58702"/>
        <dbReference type="EC" id="4.1.1.31"/>
    </reaction>
</comment>
<evidence type="ECO:0000256" key="3">
    <source>
        <dbReference type="ARBA" id="ARBA00008346"/>
    </source>
</evidence>
<feature type="active site" evidence="10 11">
    <location>
        <position position="151"/>
    </location>
</feature>
<dbReference type="InterPro" id="IPR015813">
    <property type="entry name" value="Pyrv/PenolPyrv_kinase-like_dom"/>
</dbReference>
<feature type="active site" evidence="10 12">
    <location>
        <position position="568"/>
    </location>
</feature>
<accession>A0ABR5NJS2</accession>
<evidence type="ECO:0000256" key="10">
    <source>
        <dbReference type="HAMAP-Rule" id="MF_00595"/>
    </source>
</evidence>
<keyword evidence="8 10" id="KW-0120">Carbon dioxide fixation</keyword>
<proteinExistence type="inferred from homology"/>
<dbReference type="InterPro" id="IPR033129">
    <property type="entry name" value="PEPCASE_His_AS"/>
</dbReference>